<dbReference type="InterPro" id="IPR036322">
    <property type="entry name" value="WD40_repeat_dom_sf"/>
</dbReference>
<feature type="repeat" description="WD" evidence="5">
    <location>
        <begin position="522"/>
        <end position="562"/>
    </location>
</feature>
<comment type="subcellular location">
    <subcellularLocation>
        <location evidence="1">Nucleus</location>
    </subcellularLocation>
</comment>
<dbReference type="GO" id="GO:0006357">
    <property type="term" value="P:regulation of transcription by RNA polymerase II"/>
    <property type="evidence" value="ECO:0007669"/>
    <property type="project" value="TreeGrafter"/>
</dbReference>
<evidence type="ECO:0000313" key="7">
    <source>
        <dbReference type="EMBL" id="KAH7040145.1"/>
    </source>
</evidence>
<organism evidence="7 8">
    <name type="scientific">Microdochium trichocladiopsis</name>
    <dbReference type="NCBI Taxonomy" id="1682393"/>
    <lineage>
        <taxon>Eukaryota</taxon>
        <taxon>Fungi</taxon>
        <taxon>Dikarya</taxon>
        <taxon>Ascomycota</taxon>
        <taxon>Pezizomycotina</taxon>
        <taxon>Sordariomycetes</taxon>
        <taxon>Xylariomycetidae</taxon>
        <taxon>Xylariales</taxon>
        <taxon>Microdochiaceae</taxon>
        <taxon>Microdochium</taxon>
    </lineage>
</organism>
<comment type="caution">
    <text evidence="7">The sequence shown here is derived from an EMBL/GenBank/DDBJ whole genome shotgun (WGS) entry which is preliminary data.</text>
</comment>
<feature type="compositionally biased region" description="Low complexity" evidence="6">
    <location>
        <begin position="223"/>
        <end position="233"/>
    </location>
</feature>
<proteinExistence type="predicted"/>
<dbReference type="InterPro" id="IPR001680">
    <property type="entry name" value="WD40_rpt"/>
</dbReference>
<dbReference type="RefSeq" id="XP_046018200.1">
    <property type="nucleotide sequence ID" value="XM_046163116.1"/>
</dbReference>
<evidence type="ECO:0000256" key="5">
    <source>
        <dbReference type="PROSITE-ProRule" id="PRU00221"/>
    </source>
</evidence>
<evidence type="ECO:0000256" key="3">
    <source>
        <dbReference type="ARBA" id="ARBA00022737"/>
    </source>
</evidence>
<keyword evidence="2 5" id="KW-0853">WD repeat</keyword>
<dbReference type="PROSITE" id="PS50896">
    <property type="entry name" value="LISH"/>
    <property type="match status" value="1"/>
</dbReference>
<keyword evidence="4" id="KW-0539">Nucleus</keyword>
<protein>
    <submittedName>
        <fullName evidence="7">Lish protein</fullName>
    </submittedName>
</protein>
<dbReference type="Pfam" id="PF00400">
    <property type="entry name" value="WD40"/>
    <property type="match status" value="1"/>
</dbReference>
<feature type="compositionally biased region" description="Polar residues" evidence="6">
    <location>
        <begin position="85"/>
        <end position="98"/>
    </location>
</feature>
<gene>
    <name evidence="7" type="ORF">B0I36DRAFT_6284</name>
</gene>
<feature type="region of interest" description="Disordered" evidence="6">
    <location>
        <begin position="74"/>
        <end position="284"/>
    </location>
</feature>
<dbReference type="Gene3D" id="2.130.10.10">
    <property type="entry name" value="YVTN repeat-like/Quinoprotein amine dehydrogenase"/>
    <property type="match status" value="1"/>
</dbReference>
<dbReference type="GeneID" id="70192662"/>
<evidence type="ECO:0000256" key="4">
    <source>
        <dbReference type="ARBA" id="ARBA00023242"/>
    </source>
</evidence>
<accession>A0A9P8YH25</accession>
<dbReference type="Pfam" id="PF08513">
    <property type="entry name" value="LisH"/>
    <property type="match status" value="1"/>
</dbReference>
<dbReference type="PANTHER" id="PTHR22846:SF2">
    <property type="entry name" value="F-BOX-LIKE_WD REPEAT-CONTAINING PROTEIN EBI"/>
    <property type="match status" value="1"/>
</dbReference>
<evidence type="ECO:0000256" key="2">
    <source>
        <dbReference type="ARBA" id="ARBA00022574"/>
    </source>
</evidence>
<dbReference type="SUPFAM" id="SSF50978">
    <property type="entry name" value="WD40 repeat-like"/>
    <property type="match status" value="1"/>
</dbReference>
<keyword evidence="8" id="KW-1185">Reference proteome</keyword>
<reference evidence="7" key="1">
    <citation type="journal article" date="2021" name="Nat. Commun.">
        <title>Genetic determinants of endophytism in the Arabidopsis root mycobiome.</title>
        <authorList>
            <person name="Mesny F."/>
            <person name="Miyauchi S."/>
            <person name="Thiergart T."/>
            <person name="Pickel B."/>
            <person name="Atanasova L."/>
            <person name="Karlsson M."/>
            <person name="Huettel B."/>
            <person name="Barry K.W."/>
            <person name="Haridas S."/>
            <person name="Chen C."/>
            <person name="Bauer D."/>
            <person name="Andreopoulos W."/>
            <person name="Pangilinan J."/>
            <person name="LaButti K."/>
            <person name="Riley R."/>
            <person name="Lipzen A."/>
            <person name="Clum A."/>
            <person name="Drula E."/>
            <person name="Henrissat B."/>
            <person name="Kohler A."/>
            <person name="Grigoriev I.V."/>
            <person name="Martin F.M."/>
            <person name="Hacquard S."/>
        </authorList>
    </citation>
    <scope>NUCLEOTIDE SEQUENCE</scope>
    <source>
        <strain evidence="7">MPI-CAGE-CH-0230</strain>
    </source>
</reference>
<dbReference type="EMBL" id="JAGTJQ010000001">
    <property type="protein sequence ID" value="KAH7040145.1"/>
    <property type="molecule type" value="Genomic_DNA"/>
</dbReference>
<feature type="compositionally biased region" description="Low complexity" evidence="6">
    <location>
        <begin position="116"/>
        <end position="129"/>
    </location>
</feature>
<dbReference type="GO" id="GO:0003714">
    <property type="term" value="F:transcription corepressor activity"/>
    <property type="evidence" value="ECO:0007669"/>
    <property type="project" value="InterPro"/>
</dbReference>
<name>A0A9P8YH25_9PEZI</name>
<keyword evidence="3" id="KW-0677">Repeat</keyword>
<feature type="compositionally biased region" description="Low complexity" evidence="6">
    <location>
        <begin position="74"/>
        <end position="84"/>
    </location>
</feature>
<dbReference type="GO" id="GO:0034967">
    <property type="term" value="C:Set3 complex"/>
    <property type="evidence" value="ECO:0007669"/>
    <property type="project" value="TreeGrafter"/>
</dbReference>
<dbReference type="InterPro" id="IPR045183">
    <property type="entry name" value="Ebi-like"/>
</dbReference>
<dbReference type="Proteomes" id="UP000756346">
    <property type="component" value="Unassembled WGS sequence"/>
</dbReference>
<dbReference type="SMART" id="SM00320">
    <property type="entry name" value="WD40"/>
    <property type="match status" value="6"/>
</dbReference>
<sequence>MKEYLDSDRVNFLIWRYLIEGNYRETAVKFQKEWHVQEPHRELEFARHVQSHALVNVLNKGLVYNSLEREHALAQAQAHAQAHQTSPSAGSKDAQPSTEPVGIFGPLSVQPPNFQQPPQRLQAQPQPQHQLPPPQQQQTPTPATGDVPEHGEEIDTSGPNAINAPADTDTARKRQLDRQPQSGLVNGSPAKRPRLSNGYENGADAPAVTTPMELDGQNGDSHAYPSPLEAAEPAPTPTPRTDGPEQSTQIDKVKELAPRTTFVSLGPSDDLPGSSPVQSVSTTSSENAPVLLHCQWNPRDPTILAAAGTDALARIWTVSRGTNPDPSSGHVNGLGVDSQFHSLVDDDIPSKATATAMAWNSDGTVIAVATDSDTKGRLTLWSADGRHLDHFEVPEPPIIKIRWNPTSAAMLGIAPDNGGTLVTVFRSGDSNTVSYTLPAHNLDSDPLDAAWTSESDFLLCGGEMLILFKCTDTEIVEVKKYKTREHDSLTQVQFDWRSSLAATCSEKGYVDIWDANGKRREIEAHYNAVTAIAWQPLSGPMPTTGERLLASGGEDGVICIWNALAPSGKSMCSMTMGLPIVALAFTPDGAFIAGATNERILIWKVGEHSIPRASWSRTPHPGWLSPRANSESDEEDEHCLGWDSTGNKLAYGVNSRLAVIDFR</sequence>
<dbReference type="OrthoDB" id="1367865at2759"/>
<feature type="compositionally biased region" description="Low complexity" evidence="6">
    <location>
        <begin position="274"/>
        <end position="284"/>
    </location>
</feature>
<dbReference type="PANTHER" id="PTHR22846">
    <property type="entry name" value="WD40 REPEAT PROTEIN"/>
    <property type="match status" value="1"/>
</dbReference>
<dbReference type="InterPro" id="IPR006594">
    <property type="entry name" value="LisH"/>
</dbReference>
<evidence type="ECO:0000256" key="1">
    <source>
        <dbReference type="ARBA" id="ARBA00004123"/>
    </source>
</evidence>
<dbReference type="PROSITE" id="PS50082">
    <property type="entry name" value="WD_REPEATS_2"/>
    <property type="match status" value="1"/>
</dbReference>
<evidence type="ECO:0000313" key="8">
    <source>
        <dbReference type="Proteomes" id="UP000756346"/>
    </source>
</evidence>
<dbReference type="Gene3D" id="1.20.960.30">
    <property type="match status" value="1"/>
</dbReference>
<dbReference type="InterPro" id="IPR015943">
    <property type="entry name" value="WD40/YVTN_repeat-like_dom_sf"/>
</dbReference>
<dbReference type="AlphaFoldDB" id="A0A9P8YH25"/>
<dbReference type="SMART" id="SM00667">
    <property type="entry name" value="LisH"/>
    <property type="match status" value="1"/>
</dbReference>
<evidence type="ECO:0000256" key="6">
    <source>
        <dbReference type="SAM" id="MobiDB-lite"/>
    </source>
</evidence>